<dbReference type="RefSeq" id="WP_089886434.1">
    <property type="nucleotide sequence ID" value="NZ_FNPF01000037.1"/>
</dbReference>
<gene>
    <name evidence="4" type="ORF">SAMN05444340_1376</name>
</gene>
<comment type="similarity">
    <text evidence="1">Belongs to the methyltransferase superfamily. L-isoaspartyl/D-aspartyl protein methyltransferase family.</text>
</comment>
<dbReference type="InterPro" id="IPR000682">
    <property type="entry name" value="PCMT"/>
</dbReference>
<proteinExistence type="inferred from homology"/>
<dbReference type="PANTHER" id="PTHR11579:SF18">
    <property type="entry name" value="PROTEIN-L-ISOASPARTATE O-METHYLTRANSFERASE"/>
    <property type="match status" value="1"/>
</dbReference>
<organism evidence="4 5">
    <name type="scientific">Citreimonas salinaria</name>
    <dbReference type="NCBI Taxonomy" id="321339"/>
    <lineage>
        <taxon>Bacteria</taxon>
        <taxon>Pseudomonadati</taxon>
        <taxon>Pseudomonadota</taxon>
        <taxon>Alphaproteobacteria</taxon>
        <taxon>Rhodobacterales</taxon>
        <taxon>Roseobacteraceae</taxon>
        <taxon>Citreimonas</taxon>
    </lineage>
</organism>
<sequence>MTDFATRRRFMVDTQVRTADVTEFPIIDAMLNIPREVFVPRDRIEAAYSSEPVALGQDRVVLDPRCFAKMLEAIDLTNDDLVLDAGAGLGYSAAVIARIAEAVVALEDDADRISEAQGLLSEHDADNVILVEGPLTEGCAQHGPYDAIVVEGGIEVLPDAFVDQLKEGGRIACLFMEGPLGTVRIGYKVDGRINWRPVFNASAPVIDGFRKEATFAL</sequence>
<dbReference type="InterPro" id="IPR029063">
    <property type="entry name" value="SAM-dependent_MTases_sf"/>
</dbReference>
<dbReference type="GO" id="GO:0004719">
    <property type="term" value="F:protein-L-isoaspartate (D-aspartate) O-methyltransferase activity"/>
    <property type="evidence" value="ECO:0007669"/>
    <property type="project" value="InterPro"/>
</dbReference>
<dbReference type="GO" id="GO:0005737">
    <property type="term" value="C:cytoplasm"/>
    <property type="evidence" value="ECO:0007669"/>
    <property type="project" value="TreeGrafter"/>
</dbReference>
<evidence type="ECO:0000256" key="3">
    <source>
        <dbReference type="ARBA" id="ARBA00030757"/>
    </source>
</evidence>
<dbReference type="Pfam" id="PF01135">
    <property type="entry name" value="PCMT"/>
    <property type="match status" value="1"/>
</dbReference>
<evidence type="ECO:0000313" key="4">
    <source>
        <dbReference type="EMBL" id="SDY93726.1"/>
    </source>
</evidence>
<accession>A0A1H3NXV6</accession>
<name>A0A1H3NXV6_9RHOB</name>
<keyword evidence="4" id="KW-0489">Methyltransferase</keyword>
<dbReference type="AlphaFoldDB" id="A0A1H3NXV6"/>
<evidence type="ECO:0000313" key="5">
    <source>
        <dbReference type="Proteomes" id="UP000199286"/>
    </source>
</evidence>
<dbReference type="OrthoDB" id="9798496at2"/>
<keyword evidence="4" id="KW-0808">Transferase</keyword>
<dbReference type="CDD" id="cd02440">
    <property type="entry name" value="AdoMet_MTases"/>
    <property type="match status" value="1"/>
</dbReference>
<dbReference type="SUPFAM" id="SSF53335">
    <property type="entry name" value="S-adenosyl-L-methionine-dependent methyltransferases"/>
    <property type="match status" value="1"/>
</dbReference>
<dbReference type="PANTHER" id="PTHR11579">
    <property type="entry name" value="PROTEIN-L-ISOASPARTATE O-METHYLTRANSFERASE"/>
    <property type="match status" value="1"/>
</dbReference>
<dbReference type="GO" id="GO:0032259">
    <property type="term" value="P:methylation"/>
    <property type="evidence" value="ECO:0007669"/>
    <property type="project" value="UniProtKB-KW"/>
</dbReference>
<dbReference type="Gene3D" id="3.40.50.150">
    <property type="entry name" value="Vaccinia Virus protein VP39"/>
    <property type="match status" value="1"/>
</dbReference>
<dbReference type="EMBL" id="FNPF01000037">
    <property type="protein sequence ID" value="SDY93726.1"/>
    <property type="molecule type" value="Genomic_DNA"/>
</dbReference>
<dbReference type="Proteomes" id="UP000199286">
    <property type="component" value="Unassembled WGS sequence"/>
</dbReference>
<evidence type="ECO:0000256" key="1">
    <source>
        <dbReference type="ARBA" id="ARBA00005369"/>
    </source>
</evidence>
<evidence type="ECO:0000256" key="2">
    <source>
        <dbReference type="ARBA" id="ARBA00013346"/>
    </source>
</evidence>
<reference evidence="4 5" key="1">
    <citation type="submission" date="2016-10" db="EMBL/GenBank/DDBJ databases">
        <authorList>
            <person name="de Groot N.N."/>
        </authorList>
    </citation>
    <scope>NUCLEOTIDE SEQUENCE [LARGE SCALE GENOMIC DNA]</scope>
    <source>
        <strain evidence="4 5">DSM 26880</strain>
    </source>
</reference>
<dbReference type="STRING" id="321339.SAMN05444340_1376"/>
<keyword evidence="5" id="KW-1185">Reference proteome</keyword>
<protein>
    <recommendedName>
        <fullName evidence="2">Protein-L-isoaspartate O-methyltransferase</fullName>
    </recommendedName>
    <alternativeName>
        <fullName evidence="3">Protein L-isoaspartyl methyltransferase</fullName>
    </alternativeName>
</protein>